<comment type="caution">
    <text evidence="2">The sequence shown here is derived from an EMBL/GenBank/DDBJ whole genome shotgun (WGS) entry which is preliminary data.</text>
</comment>
<evidence type="ECO:0000259" key="1">
    <source>
        <dbReference type="Pfam" id="PF01385"/>
    </source>
</evidence>
<dbReference type="Proteomes" id="UP000381693">
    <property type="component" value="Unassembled WGS sequence"/>
</dbReference>
<accession>A0A5E6MKD5</accession>
<name>A0A5E6MKD5_9BACT</name>
<evidence type="ECO:0000313" key="2">
    <source>
        <dbReference type="EMBL" id="VVM08547.1"/>
    </source>
</evidence>
<dbReference type="Pfam" id="PF01385">
    <property type="entry name" value="OrfB_IS605"/>
    <property type="match status" value="1"/>
</dbReference>
<sequence length="167" mass="19374">MAIIQLGRAFENFFAGRARYPQFRRKNVDDRFTLTNDPFRVEKARIWIPKLGWVRMREELRFGGKILSATVSRVADRWFVSIPVDTGEDPDPPKAENQGEAGADLGVEVLATLWTGEKEEKIPGPKPHKALLLRLRRESRRLSRKRKGSRNRQKAFRQTYLFLLTPV</sequence>
<protein>
    <recommendedName>
        <fullName evidence="1">Probable transposase IS891/IS1136/IS1341 domain-containing protein</fullName>
    </recommendedName>
</protein>
<feature type="domain" description="Probable transposase IS891/IS1136/IS1341" evidence="1">
    <location>
        <begin position="82"/>
        <end position="157"/>
    </location>
</feature>
<evidence type="ECO:0000313" key="3">
    <source>
        <dbReference type="Proteomes" id="UP000381693"/>
    </source>
</evidence>
<dbReference type="AlphaFoldDB" id="A0A5E6MKD5"/>
<proteinExistence type="predicted"/>
<keyword evidence="3" id="KW-1185">Reference proteome</keyword>
<dbReference type="EMBL" id="CABFUZ020000263">
    <property type="protein sequence ID" value="VVM08547.1"/>
    <property type="molecule type" value="Genomic_DNA"/>
</dbReference>
<reference evidence="2" key="1">
    <citation type="submission" date="2019-09" db="EMBL/GenBank/DDBJ databases">
        <authorList>
            <person name="Cremers G."/>
        </authorList>
    </citation>
    <scope>NUCLEOTIDE SEQUENCE [LARGE SCALE GENOMIC DNA]</scope>
    <source>
        <strain evidence="2">3B</strain>
    </source>
</reference>
<gene>
    <name evidence="2" type="ORF">MAMC_02264</name>
</gene>
<organism evidence="2 3">
    <name type="scientific">Methylacidimicrobium cyclopophantes</name>
    <dbReference type="NCBI Taxonomy" id="1041766"/>
    <lineage>
        <taxon>Bacteria</taxon>
        <taxon>Pseudomonadati</taxon>
        <taxon>Verrucomicrobiota</taxon>
        <taxon>Methylacidimicrobium</taxon>
    </lineage>
</organism>
<dbReference type="InterPro" id="IPR001959">
    <property type="entry name" value="Transposase"/>
</dbReference>